<dbReference type="SUPFAM" id="SSF55729">
    <property type="entry name" value="Acyl-CoA N-acyltransferases (Nat)"/>
    <property type="match status" value="1"/>
</dbReference>
<dbReference type="AlphaFoldDB" id="A0A1W6ZA86"/>
<feature type="domain" description="N-acetyltransferase" evidence="3">
    <location>
        <begin position="6"/>
        <end position="156"/>
    </location>
</feature>
<name>A0A1W6ZA86_9BORD</name>
<dbReference type="InterPro" id="IPR016181">
    <property type="entry name" value="Acyl_CoA_acyltransferase"/>
</dbReference>
<evidence type="ECO:0000256" key="1">
    <source>
        <dbReference type="ARBA" id="ARBA00022679"/>
    </source>
</evidence>
<keyword evidence="2" id="KW-0012">Acyltransferase</keyword>
<dbReference type="CDD" id="cd04301">
    <property type="entry name" value="NAT_SF"/>
    <property type="match status" value="1"/>
</dbReference>
<dbReference type="InterPro" id="IPR050832">
    <property type="entry name" value="Bact_Acetyltransf"/>
</dbReference>
<organism evidence="4 5">
    <name type="scientific">Bordetella genomosp. 13</name>
    <dbReference type="NCBI Taxonomy" id="463040"/>
    <lineage>
        <taxon>Bacteria</taxon>
        <taxon>Pseudomonadati</taxon>
        <taxon>Pseudomonadota</taxon>
        <taxon>Betaproteobacteria</taxon>
        <taxon>Burkholderiales</taxon>
        <taxon>Alcaligenaceae</taxon>
        <taxon>Bordetella</taxon>
    </lineage>
</organism>
<dbReference type="Gene3D" id="3.40.630.30">
    <property type="match status" value="1"/>
</dbReference>
<dbReference type="EMBL" id="CP021111">
    <property type="protein sequence ID" value="ARP94237.1"/>
    <property type="molecule type" value="Genomic_DNA"/>
</dbReference>
<reference evidence="4 5" key="1">
    <citation type="submission" date="2017-05" db="EMBL/GenBank/DDBJ databases">
        <title>Complete and WGS of Bordetella genogroups.</title>
        <authorList>
            <person name="Spilker T."/>
            <person name="LiPuma J."/>
        </authorList>
    </citation>
    <scope>NUCLEOTIDE SEQUENCE [LARGE SCALE GENOMIC DNA]</scope>
    <source>
        <strain evidence="4 5">AU7206</strain>
    </source>
</reference>
<proteinExistence type="predicted"/>
<dbReference type="GO" id="GO:0016747">
    <property type="term" value="F:acyltransferase activity, transferring groups other than amino-acyl groups"/>
    <property type="evidence" value="ECO:0007669"/>
    <property type="project" value="InterPro"/>
</dbReference>
<evidence type="ECO:0000313" key="4">
    <source>
        <dbReference type="EMBL" id="ARP94237.1"/>
    </source>
</evidence>
<dbReference type="Pfam" id="PF00583">
    <property type="entry name" value="Acetyltransf_1"/>
    <property type="match status" value="1"/>
</dbReference>
<dbReference type="PROSITE" id="PS51186">
    <property type="entry name" value="GNAT"/>
    <property type="match status" value="1"/>
</dbReference>
<dbReference type="OrthoDB" id="9789603at2"/>
<protein>
    <submittedName>
        <fullName evidence="4">GNAT family N-acetyltransferase</fullName>
    </submittedName>
</protein>
<evidence type="ECO:0000313" key="5">
    <source>
        <dbReference type="Proteomes" id="UP000194161"/>
    </source>
</evidence>
<evidence type="ECO:0000259" key="3">
    <source>
        <dbReference type="PROSITE" id="PS51186"/>
    </source>
</evidence>
<dbReference type="InterPro" id="IPR000182">
    <property type="entry name" value="GNAT_dom"/>
</dbReference>
<dbReference type="PANTHER" id="PTHR43877">
    <property type="entry name" value="AMINOALKYLPHOSPHONATE N-ACETYLTRANSFERASE-RELATED-RELATED"/>
    <property type="match status" value="1"/>
</dbReference>
<dbReference type="Proteomes" id="UP000194161">
    <property type="component" value="Chromosome"/>
</dbReference>
<evidence type="ECO:0000256" key="2">
    <source>
        <dbReference type="ARBA" id="ARBA00023315"/>
    </source>
</evidence>
<sequence length="156" mass="16778">MSSATAVFRRATAADLPAIVGLLADDILGSSREDGTQPPSPAYQAAFAAIDRDPNQLLVVAEVDARVAGCLQLSFIPGLAHQGAWRGQIEAVRIASTLRGSGVGRAMFEWAIEQCRGRGCAMVQLTTDKRRDDARRFYESLGFTASHEGMKLRLAD</sequence>
<keyword evidence="5" id="KW-1185">Reference proteome</keyword>
<dbReference type="PANTHER" id="PTHR43877:SF2">
    <property type="entry name" value="AMINOALKYLPHOSPHONATE N-ACETYLTRANSFERASE-RELATED"/>
    <property type="match status" value="1"/>
</dbReference>
<dbReference type="RefSeq" id="WP_086078003.1">
    <property type="nucleotide sequence ID" value="NZ_CP021111.1"/>
</dbReference>
<dbReference type="KEGG" id="bgm:CAL15_07495"/>
<dbReference type="STRING" id="463040.CAL15_07495"/>
<keyword evidence="1 4" id="KW-0808">Transferase</keyword>
<accession>A0A1W6ZA86</accession>
<gene>
    <name evidence="4" type="ORF">CAL15_07495</name>
</gene>